<evidence type="ECO:0000313" key="14">
    <source>
        <dbReference type="EMBL" id="RSH85245.1"/>
    </source>
</evidence>
<dbReference type="EC" id="1.1.1.302" evidence="4"/>
<evidence type="ECO:0000256" key="9">
    <source>
        <dbReference type="ARBA" id="ARBA00030073"/>
    </source>
</evidence>
<evidence type="ECO:0000256" key="1">
    <source>
        <dbReference type="ARBA" id="ARBA00003555"/>
    </source>
</evidence>
<dbReference type="OrthoDB" id="5432at2759"/>
<reference evidence="14 15" key="1">
    <citation type="submission" date="2018-11" db="EMBL/GenBank/DDBJ databases">
        <title>Genome sequence of Saitozyma podzolica DSM 27192.</title>
        <authorList>
            <person name="Aliyu H."/>
            <person name="Gorte O."/>
            <person name="Ochsenreither K."/>
        </authorList>
    </citation>
    <scope>NUCLEOTIDE SEQUENCE [LARGE SCALE GENOMIC DNA]</scope>
    <source>
        <strain evidence="14 15">DSM 27192</strain>
    </source>
</reference>
<evidence type="ECO:0000256" key="11">
    <source>
        <dbReference type="ARBA" id="ARBA00047550"/>
    </source>
</evidence>
<comment type="catalytic activity">
    <reaction evidence="12">
        <text>2,5-diamino-6-(1-D-ribitylamino)pyrimidin-4(3H)-one 5'-phosphate + NADP(+) = 2,5-diamino-6-(1-D-ribosylamino)pyrimidin-4(3H)-one 5'-phosphate + NADPH + H(+)</text>
        <dbReference type="Rhea" id="RHEA:27278"/>
        <dbReference type="ChEBI" id="CHEBI:15378"/>
        <dbReference type="ChEBI" id="CHEBI:57783"/>
        <dbReference type="ChEBI" id="CHEBI:58349"/>
        <dbReference type="ChEBI" id="CHEBI:58890"/>
        <dbReference type="ChEBI" id="CHEBI:59545"/>
        <dbReference type="EC" id="1.1.1.302"/>
    </reaction>
</comment>
<comment type="function">
    <text evidence="1">Catalyzes an early step in riboflavin biosynthesis, the NADPH-dependent reduction of the ribose side chain of 2,5-diamino-6-ribosylamino-4(3H)-pyrimidinone 5'-phosphate, yielding 2,5-diamino-6-ribitylamino-4(3H)-pyrimidinone 5'-phosphate.</text>
</comment>
<name>A0A427Y2P2_9TREE</name>
<dbReference type="GO" id="GO:0008703">
    <property type="term" value="F:5-amino-6-(5-phosphoribosylamino)uracil reductase activity"/>
    <property type="evidence" value="ECO:0007669"/>
    <property type="project" value="InterPro"/>
</dbReference>
<keyword evidence="7" id="KW-0521">NADP</keyword>
<dbReference type="InterPro" id="IPR050765">
    <property type="entry name" value="Riboflavin_Biosynth_HTPR"/>
</dbReference>
<proteinExistence type="inferred from homology"/>
<keyword evidence="8" id="KW-0560">Oxidoreductase</keyword>
<evidence type="ECO:0000256" key="3">
    <source>
        <dbReference type="ARBA" id="ARBA00009723"/>
    </source>
</evidence>
<keyword evidence="15" id="KW-1185">Reference proteome</keyword>
<dbReference type="Gene3D" id="3.40.430.10">
    <property type="entry name" value="Dihydrofolate Reductase, subunit A"/>
    <property type="match status" value="1"/>
</dbReference>
<evidence type="ECO:0000259" key="13">
    <source>
        <dbReference type="Pfam" id="PF01872"/>
    </source>
</evidence>
<comment type="pathway">
    <text evidence="2">Cofactor biosynthesis; riboflavin biosynthesis.</text>
</comment>
<keyword evidence="6" id="KW-0686">Riboflavin biosynthesis</keyword>
<dbReference type="Proteomes" id="UP000279259">
    <property type="component" value="Unassembled WGS sequence"/>
</dbReference>
<comment type="caution">
    <text evidence="14">The sequence shown here is derived from an EMBL/GenBank/DDBJ whole genome shotgun (WGS) entry which is preliminary data.</text>
</comment>
<dbReference type="AlphaFoldDB" id="A0A427Y2P2"/>
<dbReference type="GO" id="GO:0009231">
    <property type="term" value="P:riboflavin biosynthetic process"/>
    <property type="evidence" value="ECO:0007669"/>
    <property type="project" value="UniProtKB-KW"/>
</dbReference>
<dbReference type="PANTHER" id="PTHR38011">
    <property type="entry name" value="DIHYDROFOLATE REDUCTASE FAMILY PROTEIN (AFU_ORTHOLOGUE AFUA_8G06820)"/>
    <property type="match status" value="1"/>
</dbReference>
<accession>A0A427Y2P2</accession>
<comment type="catalytic activity">
    <reaction evidence="11">
        <text>2,5-diamino-6-(1-D-ribitylamino)pyrimidin-4(3H)-one 5'-phosphate + NAD(+) = 2,5-diamino-6-(1-D-ribosylamino)pyrimidin-4(3H)-one 5'-phosphate + NADH + H(+)</text>
        <dbReference type="Rhea" id="RHEA:27274"/>
        <dbReference type="ChEBI" id="CHEBI:15378"/>
        <dbReference type="ChEBI" id="CHEBI:57540"/>
        <dbReference type="ChEBI" id="CHEBI:57945"/>
        <dbReference type="ChEBI" id="CHEBI:58890"/>
        <dbReference type="ChEBI" id="CHEBI:59545"/>
        <dbReference type="EC" id="1.1.1.302"/>
    </reaction>
</comment>
<evidence type="ECO:0000256" key="4">
    <source>
        <dbReference type="ARBA" id="ARBA00012851"/>
    </source>
</evidence>
<protein>
    <recommendedName>
        <fullName evidence="5">2,5-diamino-6-ribosylamino-4(3H)-pyrimidinone 5'-phosphate reductase</fullName>
        <ecNumber evidence="4">1.1.1.302</ecNumber>
    </recommendedName>
    <alternativeName>
        <fullName evidence="10">2,5-diamino-6-(5-phospho-D-ribosylamino)pyrimidin-4(3H)-one reductase</fullName>
    </alternativeName>
    <alternativeName>
        <fullName evidence="9">2,5-diamino-6-ribitylamino-4(3H)-pyrimidinone 5'-phosphate synthase</fullName>
    </alternativeName>
</protein>
<evidence type="ECO:0000256" key="6">
    <source>
        <dbReference type="ARBA" id="ARBA00022619"/>
    </source>
</evidence>
<dbReference type="InterPro" id="IPR002734">
    <property type="entry name" value="RibDG_C"/>
</dbReference>
<dbReference type="SUPFAM" id="SSF53597">
    <property type="entry name" value="Dihydrofolate reductase-like"/>
    <property type="match status" value="1"/>
</dbReference>
<dbReference type="EMBL" id="RSCD01000021">
    <property type="protein sequence ID" value="RSH85245.1"/>
    <property type="molecule type" value="Genomic_DNA"/>
</dbReference>
<organism evidence="14 15">
    <name type="scientific">Saitozyma podzolica</name>
    <dbReference type="NCBI Taxonomy" id="1890683"/>
    <lineage>
        <taxon>Eukaryota</taxon>
        <taxon>Fungi</taxon>
        <taxon>Dikarya</taxon>
        <taxon>Basidiomycota</taxon>
        <taxon>Agaricomycotina</taxon>
        <taxon>Tremellomycetes</taxon>
        <taxon>Tremellales</taxon>
        <taxon>Trimorphomycetaceae</taxon>
        <taxon>Saitozyma</taxon>
    </lineage>
</organism>
<feature type="domain" description="Bacterial bifunctional deaminase-reductase C-terminal" evidence="13">
    <location>
        <begin position="23"/>
        <end position="268"/>
    </location>
</feature>
<dbReference type="InterPro" id="IPR024072">
    <property type="entry name" value="DHFR-like_dom_sf"/>
</dbReference>
<dbReference type="PANTHER" id="PTHR38011:SF7">
    <property type="entry name" value="2,5-DIAMINO-6-RIBOSYLAMINO-4(3H)-PYRIMIDINONE 5'-PHOSPHATE REDUCTASE"/>
    <property type="match status" value="1"/>
</dbReference>
<evidence type="ECO:0000313" key="15">
    <source>
        <dbReference type="Proteomes" id="UP000279259"/>
    </source>
</evidence>
<evidence type="ECO:0000256" key="8">
    <source>
        <dbReference type="ARBA" id="ARBA00023002"/>
    </source>
</evidence>
<evidence type="ECO:0000256" key="2">
    <source>
        <dbReference type="ARBA" id="ARBA00005104"/>
    </source>
</evidence>
<gene>
    <name evidence="14" type="primary">RIB7</name>
    <name evidence="14" type="ORF">EHS25_005052</name>
</gene>
<dbReference type="Pfam" id="PF01872">
    <property type="entry name" value="RibD_C"/>
    <property type="match status" value="1"/>
</dbReference>
<sequence>MLTFPPAFLVGHLPARPHDPARPHVTVTWAQSLDAKIAGPGGARVILSGPESMEMTHWLRTMHDAILVGINTIIMDDPRLKIQLVPQDDPSLLPPQPLILDPQLRFPLSARILSEWNKYRGSRELRDDRILRDSRDVPDARGPAVVRQPWIVCGDTVPPERREEVERAGARVVPTQLDGSGRISPNALPAILSSLGLGSVMIEGGSRILSSFLHAPSRADGSPLVDSVIVTVAPMFIGEGVGVVPEGEDRGLPPLRTIHTETMGKDAVMLCALR</sequence>
<evidence type="ECO:0000256" key="10">
    <source>
        <dbReference type="ARBA" id="ARBA00031630"/>
    </source>
</evidence>
<evidence type="ECO:0000256" key="5">
    <source>
        <dbReference type="ARBA" id="ARBA00015035"/>
    </source>
</evidence>
<evidence type="ECO:0000256" key="7">
    <source>
        <dbReference type="ARBA" id="ARBA00022857"/>
    </source>
</evidence>
<comment type="similarity">
    <text evidence="3">Belongs to the HTP reductase family.</text>
</comment>
<dbReference type="STRING" id="1890683.A0A427Y2P2"/>
<evidence type="ECO:0000256" key="12">
    <source>
        <dbReference type="ARBA" id="ARBA00049020"/>
    </source>
</evidence>